<evidence type="ECO:0000313" key="1">
    <source>
        <dbReference type="EMBL" id="CAI9709777.1"/>
    </source>
</evidence>
<dbReference type="EMBL" id="OX596088">
    <property type="protein sequence ID" value="CAI9709777.1"/>
    <property type="molecule type" value="Genomic_DNA"/>
</dbReference>
<proteinExistence type="predicted"/>
<sequence length="76" mass="8350">MGDGKSWAGSCQSRKWSDVLDSSVEAGLKTGASEAIAIFQMRGLVFESRVSEDIFVDDSFVQRCIHRVPCGHEVVM</sequence>
<evidence type="ECO:0000313" key="2">
    <source>
        <dbReference type="Proteomes" id="UP001162501"/>
    </source>
</evidence>
<dbReference type="Proteomes" id="UP001162501">
    <property type="component" value="Chromosome 4"/>
</dbReference>
<name>A0ACB0FAJ1_RANTA</name>
<accession>A0ACB0FAJ1</accession>
<reference evidence="1" key="1">
    <citation type="submission" date="2023-05" db="EMBL/GenBank/DDBJ databases">
        <authorList>
            <consortium name="ELIXIR-Norway"/>
        </authorList>
    </citation>
    <scope>NUCLEOTIDE SEQUENCE</scope>
</reference>
<protein>
    <submittedName>
        <fullName evidence="1">Uncharacterized protein</fullName>
    </submittedName>
</protein>
<organism evidence="1 2">
    <name type="scientific">Rangifer tarandus platyrhynchus</name>
    <name type="common">Svalbard reindeer</name>
    <dbReference type="NCBI Taxonomy" id="3082113"/>
    <lineage>
        <taxon>Eukaryota</taxon>
        <taxon>Metazoa</taxon>
        <taxon>Chordata</taxon>
        <taxon>Craniata</taxon>
        <taxon>Vertebrata</taxon>
        <taxon>Euteleostomi</taxon>
        <taxon>Mammalia</taxon>
        <taxon>Eutheria</taxon>
        <taxon>Laurasiatheria</taxon>
        <taxon>Artiodactyla</taxon>
        <taxon>Ruminantia</taxon>
        <taxon>Pecora</taxon>
        <taxon>Cervidae</taxon>
        <taxon>Odocoileinae</taxon>
        <taxon>Rangifer</taxon>
    </lineage>
</organism>
<gene>
    <name evidence="1" type="ORF">MRATA1EN3_LOCUS20990</name>
</gene>